<gene>
    <name evidence="1" type="ORF">EVAR_55038_1</name>
</gene>
<dbReference type="EMBL" id="BGZK01002077">
    <property type="protein sequence ID" value="GBP90344.1"/>
    <property type="molecule type" value="Genomic_DNA"/>
</dbReference>
<evidence type="ECO:0000313" key="2">
    <source>
        <dbReference type="Proteomes" id="UP000299102"/>
    </source>
</evidence>
<sequence length="114" mass="12606">MERAAIVGPYPLLACVLSVRNSITVWTSPNDEMPAVAEVGGETGGARRTASRMVPERPSVVERALILPTRWTKWRRKGEGQQGWFISRKIGKLLRSRAGYGWPAFRPIGLGLFG</sequence>
<accession>A0A4C1ZT50</accession>
<keyword evidence="2" id="KW-1185">Reference proteome</keyword>
<proteinExistence type="predicted"/>
<name>A0A4C1ZT50_EUMVA</name>
<dbReference type="AlphaFoldDB" id="A0A4C1ZT50"/>
<protein>
    <submittedName>
        <fullName evidence="1">Uncharacterized protein</fullName>
    </submittedName>
</protein>
<comment type="caution">
    <text evidence="1">The sequence shown here is derived from an EMBL/GenBank/DDBJ whole genome shotgun (WGS) entry which is preliminary data.</text>
</comment>
<reference evidence="1 2" key="1">
    <citation type="journal article" date="2019" name="Commun. Biol.">
        <title>The bagworm genome reveals a unique fibroin gene that provides high tensile strength.</title>
        <authorList>
            <person name="Kono N."/>
            <person name="Nakamura H."/>
            <person name="Ohtoshi R."/>
            <person name="Tomita M."/>
            <person name="Numata K."/>
            <person name="Arakawa K."/>
        </authorList>
    </citation>
    <scope>NUCLEOTIDE SEQUENCE [LARGE SCALE GENOMIC DNA]</scope>
</reference>
<organism evidence="1 2">
    <name type="scientific">Eumeta variegata</name>
    <name type="common">Bagworm moth</name>
    <name type="synonym">Eumeta japonica</name>
    <dbReference type="NCBI Taxonomy" id="151549"/>
    <lineage>
        <taxon>Eukaryota</taxon>
        <taxon>Metazoa</taxon>
        <taxon>Ecdysozoa</taxon>
        <taxon>Arthropoda</taxon>
        <taxon>Hexapoda</taxon>
        <taxon>Insecta</taxon>
        <taxon>Pterygota</taxon>
        <taxon>Neoptera</taxon>
        <taxon>Endopterygota</taxon>
        <taxon>Lepidoptera</taxon>
        <taxon>Glossata</taxon>
        <taxon>Ditrysia</taxon>
        <taxon>Tineoidea</taxon>
        <taxon>Psychidae</taxon>
        <taxon>Oiketicinae</taxon>
        <taxon>Eumeta</taxon>
    </lineage>
</organism>
<evidence type="ECO:0000313" key="1">
    <source>
        <dbReference type="EMBL" id="GBP90344.1"/>
    </source>
</evidence>
<dbReference type="Proteomes" id="UP000299102">
    <property type="component" value="Unassembled WGS sequence"/>
</dbReference>